<gene>
    <name evidence="1" type="ORF">AHIS1636_23440</name>
</gene>
<dbReference type="EMBL" id="BRVS01000009">
    <property type="protein sequence ID" value="GLB67904.1"/>
    <property type="molecule type" value="Genomic_DNA"/>
</dbReference>
<evidence type="ECO:0000313" key="2">
    <source>
        <dbReference type="Proteomes" id="UP001209654"/>
    </source>
</evidence>
<sequence length="141" mass="15534">MDPFVWPRPSAACWRSINRAYGLFAAADAAAILQVTPQALHRLVLADRILEVRVNGERRYPGFQFDDGGRVIPGLPSLLREAHRRGIQPEELVFWLVWPAGAKGQKSPLNRLLAGKSPFHQATGEKMMAPSAVMRGEPAAP</sequence>
<keyword evidence="2" id="KW-1185">Reference proteome</keyword>
<dbReference type="RefSeq" id="WP_264796014.1">
    <property type="nucleotide sequence ID" value="NZ_BRVS01000009.1"/>
</dbReference>
<evidence type="ECO:0000313" key="1">
    <source>
        <dbReference type="EMBL" id="GLB67904.1"/>
    </source>
</evidence>
<name>A0ABQ5MVE0_9MICC</name>
<evidence type="ECO:0008006" key="3">
    <source>
        <dbReference type="Google" id="ProtNLM"/>
    </source>
</evidence>
<accession>A0ABQ5MVE0</accession>
<protein>
    <recommendedName>
        <fullName evidence="3">DNA-binding protein</fullName>
    </recommendedName>
</protein>
<dbReference type="Proteomes" id="UP001209654">
    <property type="component" value="Unassembled WGS sequence"/>
</dbReference>
<reference evidence="1 2" key="1">
    <citation type="journal article" date="2023" name="Int. J. Syst. Evol. Microbiol.">
        <title>Arthrobacter mangrovi sp. nov., an actinobacterium isolated from the rhizosphere of a mangrove.</title>
        <authorList>
            <person name="Hamada M."/>
            <person name="Saitou S."/>
            <person name="Enomoto N."/>
            <person name="Nanri K."/>
            <person name="Hidaka K."/>
            <person name="Miura T."/>
            <person name="Tamura T."/>
        </authorList>
    </citation>
    <scope>NUCLEOTIDE SEQUENCE [LARGE SCALE GENOMIC DNA]</scope>
    <source>
        <strain evidence="1 2">NBRC 112813</strain>
    </source>
</reference>
<proteinExistence type="predicted"/>
<comment type="caution">
    <text evidence="1">The sequence shown here is derived from an EMBL/GenBank/DDBJ whole genome shotgun (WGS) entry which is preliminary data.</text>
</comment>
<organism evidence="1 2">
    <name type="scientific">Arthrobacter mangrovi</name>
    <dbReference type="NCBI Taxonomy" id="2966350"/>
    <lineage>
        <taxon>Bacteria</taxon>
        <taxon>Bacillati</taxon>
        <taxon>Actinomycetota</taxon>
        <taxon>Actinomycetes</taxon>
        <taxon>Micrococcales</taxon>
        <taxon>Micrococcaceae</taxon>
        <taxon>Arthrobacter</taxon>
    </lineage>
</organism>